<proteinExistence type="inferred from homology"/>
<dbReference type="Proteomes" id="UP000823635">
    <property type="component" value="Unassembled WGS sequence"/>
</dbReference>
<dbReference type="GO" id="GO:0008236">
    <property type="term" value="F:serine-type peptidase activity"/>
    <property type="evidence" value="ECO:0007669"/>
    <property type="project" value="UniProtKB-KW"/>
</dbReference>
<organism evidence="9 10">
    <name type="scientific">Candidatus Egerieousia excrementavium</name>
    <dbReference type="NCBI Taxonomy" id="2840778"/>
    <lineage>
        <taxon>Bacteria</taxon>
        <taxon>Pseudomonadati</taxon>
        <taxon>Bacteroidota</taxon>
        <taxon>Bacteroidia</taxon>
        <taxon>Bacteroidales</taxon>
        <taxon>Candidatus Egerieousia</taxon>
    </lineage>
</organism>
<evidence type="ECO:0000259" key="8">
    <source>
        <dbReference type="Pfam" id="PF01343"/>
    </source>
</evidence>
<feature type="active site" description="Proton donor/acceptor" evidence="7">
    <location>
        <position position="197"/>
    </location>
</feature>
<keyword evidence="5" id="KW-0720">Serine protease</keyword>
<comment type="subcellular location">
    <subcellularLocation>
        <location evidence="1">Membrane</location>
    </subcellularLocation>
</comment>
<dbReference type="InterPro" id="IPR029045">
    <property type="entry name" value="ClpP/crotonase-like_dom_sf"/>
</dbReference>
<dbReference type="InterPro" id="IPR004634">
    <property type="entry name" value="Pept_S49_pIV"/>
</dbReference>
<dbReference type="CDD" id="cd07018">
    <property type="entry name" value="S49_SppA_67K_type"/>
    <property type="match status" value="1"/>
</dbReference>
<keyword evidence="3" id="KW-0645">Protease</keyword>
<evidence type="ECO:0000256" key="4">
    <source>
        <dbReference type="ARBA" id="ARBA00022801"/>
    </source>
</evidence>
<evidence type="ECO:0000313" key="10">
    <source>
        <dbReference type="Proteomes" id="UP000823635"/>
    </source>
</evidence>
<evidence type="ECO:0000256" key="6">
    <source>
        <dbReference type="ARBA" id="ARBA00023136"/>
    </source>
</evidence>
<evidence type="ECO:0000256" key="5">
    <source>
        <dbReference type="ARBA" id="ARBA00022825"/>
    </source>
</evidence>
<feature type="domain" description="Peptidase S49" evidence="8">
    <location>
        <begin position="129"/>
        <end position="282"/>
    </location>
</feature>
<evidence type="ECO:0000256" key="2">
    <source>
        <dbReference type="ARBA" id="ARBA00008683"/>
    </source>
</evidence>
<dbReference type="InterPro" id="IPR047272">
    <property type="entry name" value="S49_SppA_C"/>
</dbReference>
<dbReference type="PIRSF" id="PIRSF001217">
    <property type="entry name" value="Protease_4_SppA"/>
    <property type="match status" value="1"/>
</dbReference>
<dbReference type="EMBL" id="JADINB010000154">
    <property type="protein sequence ID" value="MBO8429705.1"/>
    <property type="molecule type" value="Genomic_DNA"/>
</dbReference>
<reference evidence="9" key="1">
    <citation type="submission" date="2020-10" db="EMBL/GenBank/DDBJ databases">
        <authorList>
            <person name="Gilroy R."/>
        </authorList>
    </citation>
    <scope>NUCLEOTIDE SEQUENCE</scope>
    <source>
        <strain evidence="9">15467</strain>
    </source>
</reference>
<dbReference type="InterPro" id="IPR047217">
    <property type="entry name" value="S49_SppA_67K_type_N"/>
</dbReference>
<evidence type="ECO:0000313" key="9">
    <source>
        <dbReference type="EMBL" id="MBO8429705.1"/>
    </source>
</evidence>
<gene>
    <name evidence="9" type="primary">sppA</name>
    <name evidence="9" type="ORF">IAC68_07240</name>
</gene>
<dbReference type="InterPro" id="IPR002142">
    <property type="entry name" value="Peptidase_S49"/>
</dbReference>
<feature type="active site" description="Nucleophile" evidence="7">
    <location>
        <position position="389"/>
    </location>
</feature>
<dbReference type="PANTHER" id="PTHR33209:SF1">
    <property type="entry name" value="PEPTIDASE S49 DOMAIN-CONTAINING PROTEIN"/>
    <property type="match status" value="1"/>
</dbReference>
<dbReference type="AlphaFoldDB" id="A0A9D9DN85"/>
<dbReference type="Gene3D" id="3.90.226.10">
    <property type="entry name" value="2-enoyl-CoA Hydratase, Chain A, domain 1"/>
    <property type="match status" value="3"/>
</dbReference>
<evidence type="ECO:0000256" key="1">
    <source>
        <dbReference type="ARBA" id="ARBA00004370"/>
    </source>
</evidence>
<keyword evidence="6" id="KW-0472">Membrane</keyword>
<dbReference type="PANTHER" id="PTHR33209">
    <property type="entry name" value="PROTEASE 4"/>
    <property type="match status" value="1"/>
</dbReference>
<reference evidence="9" key="2">
    <citation type="journal article" date="2021" name="PeerJ">
        <title>Extensive microbial diversity within the chicken gut microbiome revealed by metagenomics and culture.</title>
        <authorList>
            <person name="Gilroy R."/>
            <person name="Ravi A."/>
            <person name="Getino M."/>
            <person name="Pursley I."/>
            <person name="Horton D.L."/>
            <person name="Alikhan N.F."/>
            <person name="Baker D."/>
            <person name="Gharbi K."/>
            <person name="Hall N."/>
            <person name="Watson M."/>
            <person name="Adriaenssens E.M."/>
            <person name="Foster-Nyarko E."/>
            <person name="Jarju S."/>
            <person name="Secka A."/>
            <person name="Antonio M."/>
            <person name="Oren A."/>
            <person name="Chaudhuri R.R."/>
            <person name="La Ragione R."/>
            <person name="Hildebrand F."/>
            <person name="Pallen M.J."/>
        </authorList>
    </citation>
    <scope>NUCLEOTIDE SEQUENCE</scope>
    <source>
        <strain evidence="9">15467</strain>
    </source>
</reference>
<dbReference type="GO" id="GO:0016020">
    <property type="term" value="C:membrane"/>
    <property type="evidence" value="ECO:0007669"/>
    <property type="project" value="UniProtKB-SubCell"/>
</dbReference>
<dbReference type="Pfam" id="PF01343">
    <property type="entry name" value="Peptidase_S49"/>
    <property type="match status" value="2"/>
</dbReference>
<evidence type="ECO:0000256" key="3">
    <source>
        <dbReference type="ARBA" id="ARBA00022670"/>
    </source>
</evidence>
<protein>
    <submittedName>
        <fullName evidence="9">Signal peptide peptidase SppA</fullName>
    </submittedName>
</protein>
<feature type="domain" description="Peptidase S49" evidence="8">
    <location>
        <begin position="373"/>
        <end position="522"/>
    </location>
</feature>
<dbReference type="GO" id="GO:0006465">
    <property type="term" value="P:signal peptide processing"/>
    <property type="evidence" value="ECO:0007669"/>
    <property type="project" value="InterPro"/>
</dbReference>
<dbReference type="NCBIfam" id="TIGR00706">
    <property type="entry name" value="SppA_dom"/>
    <property type="match status" value="1"/>
</dbReference>
<dbReference type="SUPFAM" id="SSF52096">
    <property type="entry name" value="ClpP/crotonase"/>
    <property type="match status" value="2"/>
</dbReference>
<keyword evidence="4" id="KW-0378">Hydrolase</keyword>
<accession>A0A9D9DN85</accession>
<dbReference type="CDD" id="cd07023">
    <property type="entry name" value="S49_Sppa_N_C"/>
    <property type="match status" value="1"/>
</dbReference>
<evidence type="ECO:0000256" key="7">
    <source>
        <dbReference type="PIRSR" id="PIRSR001217-1"/>
    </source>
</evidence>
<dbReference type="NCBIfam" id="TIGR00705">
    <property type="entry name" value="SppA_67K"/>
    <property type="match status" value="1"/>
</dbReference>
<comment type="caution">
    <text evidence="9">The sequence shown here is derived from an EMBL/GenBank/DDBJ whole genome shotgun (WGS) entry which is preliminary data.</text>
</comment>
<dbReference type="Gene3D" id="6.20.330.10">
    <property type="match status" value="1"/>
</dbReference>
<comment type="similarity">
    <text evidence="2">Belongs to the peptidase S49 family.</text>
</comment>
<dbReference type="InterPro" id="IPR004635">
    <property type="entry name" value="Pept_S49_SppA"/>
</dbReference>
<sequence>MKSFLKTLLAAFIGALAAITISFFVLFGMIGALVSLGGSSEPAALSHEAILKIDLSKPVTERGSNDPFQSISLTSFRLGSEESTGILAAVNAIEKAAADPNIKFIYINASGVAMSMTALEEIRDALARFRDSGKPVIAYADNFSQGGYYVASVADKVYMNRDGQAIIAGIGMNMMFFKDLLDKLGIEFQLIRHGKFKAAAEQFVSNDISKENREQNQVMMDAIWECWATEICNSRELEVDDFNRLVNTLSLGNAESMVEYGLVNETVTEQQMADNLCTLASVEKEEELKFISLAKYAKIASTQNFKIKDKIAVIYAEGEISMDGQEGLVAKRLCPVIRKVAGDSSVKAVVLRVNSPGGDAMAAELIRLELEELRESKPLIVSFGDYAASGGYWISANSDRIFTDRTTLTGSIGVFSMAVNYGRLLDRHLDINSVSLKTHEHSDAFMGVRPLNQEEIEYFQDAVEDIYTKFTTLVAEGRNLNVEYVDSVGQGRVWAGAMAKEIKLADETGGIKKAIEYAAMLGGVTEYRVVEYPNMESSMDKFLKMIEGSESTVSMTPQGMIEECYSFLKSQNKIEHLARVPYLYEFAY</sequence>
<name>A0A9D9DN85_9BACT</name>